<dbReference type="Pfam" id="PF03061">
    <property type="entry name" value="4HBT"/>
    <property type="match status" value="1"/>
</dbReference>
<sequence>MVPESGRPTVGQMDRAEQYGELDAERTERWLGYGKWEREYFPKLLGLHAEVVKQDFCRMRLVFKPSLEQPAGVVHGGAIASLIDSVVVPAIGSAYEAGVNFVTIDLHIQFLGALVGEDAVAEGWVVQRGRSMVFVEAEVIGADSGRLIARGQMTYKVSLPRH</sequence>
<feature type="domain" description="Thioesterase" evidence="3">
    <location>
        <begin position="72"/>
        <end position="144"/>
    </location>
</feature>
<dbReference type="CDD" id="cd03443">
    <property type="entry name" value="PaaI_thioesterase"/>
    <property type="match status" value="1"/>
</dbReference>
<evidence type="ECO:0000256" key="2">
    <source>
        <dbReference type="ARBA" id="ARBA00022801"/>
    </source>
</evidence>
<dbReference type="PANTHER" id="PTHR21660:SF1">
    <property type="entry name" value="ACYL-COENZYME A THIOESTERASE 13"/>
    <property type="match status" value="1"/>
</dbReference>
<dbReference type="SUPFAM" id="SSF54637">
    <property type="entry name" value="Thioesterase/thiol ester dehydrase-isomerase"/>
    <property type="match status" value="1"/>
</dbReference>
<dbReference type="EMBL" id="CAEZYY010000002">
    <property type="protein sequence ID" value="CAB4739165.1"/>
    <property type="molecule type" value="Genomic_DNA"/>
</dbReference>
<gene>
    <name evidence="4" type="ORF">UFOPK2806_00247</name>
</gene>
<dbReference type="NCBIfam" id="TIGR00369">
    <property type="entry name" value="unchar_dom_1"/>
    <property type="match status" value="1"/>
</dbReference>
<dbReference type="InterPro" id="IPR003736">
    <property type="entry name" value="PAAI_dom"/>
</dbReference>
<name>A0A6J6SWQ9_9ZZZZ</name>
<keyword evidence="2" id="KW-0378">Hydrolase</keyword>
<dbReference type="AlphaFoldDB" id="A0A6J6SWQ9"/>
<proteinExistence type="inferred from homology"/>
<reference evidence="4" key="1">
    <citation type="submission" date="2020-05" db="EMBL/GenBank/DDBJ databases">
        <authorList>
            <person name="Chiriac C."/>
            <person name="Salcher M."/>
            <person name="Ghai R."/>
            <person name="Kavagutti S V."/>
        </authorList>
    </citation>
    <scope>NUCLEOTIDE SEQUENCE</scope>
</reference>
<accession>A0A6J6SWQ9</accession>
<organism evidence="4">
    <name type="scientific">freshwater metagenome</name>
    <dbReference type="NCBI Taxonomy" id="449393"/>
    <lineage>
        <taxon>unclassified sequences</taxon>
        <taxon>metagenomes</taxon>
        <taxon>ecological metagenomes</taxon>
    </lineage>
</organism>
<comment type="similarity">
    <text evidence="1">Belongs to the thioesterase PaaI family.</text>
</comment>
<dbReference type="PANTHER" id="PTHR21660">
    <property type="entry name" value="THIOESTERASE SUPERFAMILY MEMBER-RELATED"/>
    <property type="match status" value="1"/>
</dbReference>
<evidence type="ECO:0000313" key="4">
    <source>
        <dbReference type="EMBL" id="CAB4739165.1"/>
    </source>
</evidence>
<evidence type="ECO:0000259" key="3">
    <source>
        <dbReference type="Pfam" id="PF03061"/>
    </source>
</evidence>
<dbReference type="InterPro" id="IPR039298">
    <property type="entry name" value="ACOT13"/>
</dbReference>
<dbReference type="InterPro" id="IPR029069">
    <property type="entry name" value="HotDog_dom_sf"/>
</dbReference>
<protein>
    <submittedName>
        <fullName evidence="4">Unannotated protein</fullName>
    </submittedName>
</protein>
<evidence type="ECO:0000256" key="1">
    <source>
        <dbReference type="ARBA" id="ARBA00008324"/>
    </source>
</evidence>
<dbReference type="InterPro" id="IPR006683">
    <property type="entry name" value="Thioestr_dom"/>
</dbReference>
<dbReference type="GO" id="GO:0047617">
    <property type="term" value="F:fatty acyl-CoA hydrolase activity"/>
    <property type="evidence" value="ECO:0007669"/>
    <property type="project" value="InterPro"/>
</dbReference>
<dbReference type="Gene3D" id="3.10.129.10">
    <property type="entry name" value="Hotdog Thioesterase"/>
    <property type="match status" value="1"/>
</dbReference>